<gene>
    <name evidence="1" type="ORF">S06H3_35060</name>
</gene>
<comment type="caution">
    <text evidence="1">The sequence shown here is derived from an EMBL/GenBank/DDBJ whole genome shotgun (WGS) entry which is preliminary data.</text>
</comment>
<dbReference type="AlphaFoldDB" id="X1NN81"/>
<proteinExistence type="predicted"/>
<dbReference type="EMBL" id="BARV01021116">
    <property type="protein sequence ID" value="GAI20134.1"/>
    <property type="molecule type" value="Genomic_DNA"/>
</dbReference>
<sequence length="43" mass="4897">MVTTTRDSLPLWKGIVDEYVKLGARDIHLRPLNPFGMAKSLQK</sequence>
<evidence type="ECO:0000313" key="1">
    <source>
        <dbReference type="EMBL" id="GAI20134.1"/>
    </source>
</evidence>
<feature type="non-terminal residue" evidence="1">
    <location>
        <position position="43"/>
    </location>
</feature>
<reference evidence="1" key="1">
    <citation type="journal article" date="2014" name="Front. Microbiol.">
        <title>High frequency of phylogenetically diverse reductive dehalogenase-homologous genes in deep subseafloor sedimentary metagenomes.</title>
        <authorList>
            <person name="Kawai M."/>
            <person name="Futagami T."/>
            <person name="Toyoda A."/>
            <person name="Takaki Y."/>
            <person name="Nishi S."/>
            <person name="Hori S."/>
            <person name="Arai W."/>
            <person name="Tsubouchi T."/>
            <person name="Morono Y."/>
            <person name="Uchiyama I."/>
            <person name="Ito T."/>
            <person name="Fujiyama A."/>
            <person name="Inagaki F."/>
            <person name="Takami H."/>
        </authorList>
    </citation>
    <scope>NUCLEOTIDE SEQUENCE</scope>
    <source>
        <strain evidence="1">Expedition CK06-06</strain>
    </source>
</reference>
<name>X1NN81_9ZZZZ</name>
<accession>X1NN81</accession>
<organism evidence="1">
    <name type="scientific">marine sediment metagenome</name>
    <dbReference type="NCBI Taxonomy" id="412755"/>
    <lineage>
        <taxon>unclassified sequences</taxon>
        <taxon>metagenomes</taxon>
        <taxon>ecological metagenomes</taxon>
    </lineage>
</organism>
<protein>
    <submittedName>
        <fullName evidence="1">Uncharacterized protein</fullName>
    </submittedName>
</protein>